<protein>
    <submittedName>
        <fullName evidence="1">Uncharacterized protein</fullName>
    </submittedName>
</protein>
<dbReference type="EMBL" id="FCOE02000049">
    <property type="protein sequence ID" value="SAK98136.1"/>
    <property type="molecule type" value="Genomic_DNA"/>
</dbReference>
<name>A0A158DVB8_9BURK</name>
<keyword evidence="2" id="KW-1185">Reference proteome</keyword>
<proteinExistence type="predicted"/>
<evidence type="ECO:0000313" key="1">
    <source>
        <dbReference type="EMBL" id="SAK98136.1"/>
    </source>
</evidence>
<dbReference type="Proteomes" id="UP000054911">
    <property type="component" value="Unassembled WGS sequence"/>
</dbReference>
<comment type="caution">
    <text evidence="1">The sequence shown here is derived from an EMBL/GenBank/DDBJ whole genome shotgun (WGS) entry which is preliminary data.</text>
</comment>
<dbReference type="RefSeq" id="WP_061179674.1">
    <property type="nucleotide sequence ID" value="NZ_FCOE02000049.1"/>
</dbReference>
<dbReference type="OrthoDB" id="9135761at2"/>
<dbReference type="AlphaFoldDB" id="A0A158DVB8"/>
<dbReference type="STRING" id="1777141.AWB80_07467"/>
<organism evidence="1 2">
    <name type="scientific">Caballeronia pedi</name>
    <dbReference type="NCBI Taxonomy" id="1777141"/>
    <lineage>
        <taxon>Bacteria</taxon>
        <taxon>Pseudomonadati</taxon>
        <taxon>Pseudomonadota</taxon>
        <taxon>Betaproteobacteria</taxon>
        <taxon>Burkholderiales</taxon>
        <taxon>Burkholderiaceae</taxon>
        <taxon>Caballeronia</taxon>
    </lineage>
</organism>
<accession>A0A158DVB8</accession>
<gene>
    <name evidence="1" type="ORF">AWB80_07467</name>
</gene>
<reference evidence="1" key="1">
    <citation type="submission" date="2016-01" db="EMBL/GenBank/DDBJ databases">
        <authorList>
            <person name="Peeters C."/>
        </authorList>
    </citation>
    <scope>NUCLEOTIDE SEQUENCE [LARGE SCALE GENOMIC DNA]</scope>
    <source>
        <strain evidence="1">LMG 29323</strain>
    </source>
</reference>
<evidence type="ECO:0000313" key="2">
    <source>
        <dbReference type="Proteomes" id="UP000054911"/>
    </source>
</evidence>
<sequence length="213" mass="24479">MTEEANPDVLLQAMRDANETLYELVQLELPNFTEKDFYAAFILPTRDSGTPSSLQLRDDFLANQDTMSMTEGRLSVIRIGCAYIGEAITYRLRDRRDQAWKCVAESNYWLGIVLSTYYMTVPQQRLHADVSRKGALGKLAKDPKQAEKSFIKQCWDDWQDGKTHYKKGKAGFARDMLAKVEHLESQKTIEDWCRDWEREKQILAGTSSILPAD</sequence>